<organism evidence="1 2">
    <name type="scientific">Rotaria magnacalcarata</name>
    <dbReference type="NCBI Taxonomy" id="392030"/>
    <lineage>
        <taxon>Eukaryota</taxon>
        <taxon>Metazoa</taxon>
        <taxon>Spiralia</taxon>
        <taxon>Gnathifera</taxon>
        <taxon>Rotifera</taxon>
        <taxon>Eurotatoria</taxon>
        <taxon>Bdelloidea</taxon>
        <taxon>Philodinida</taxon>
        <taxon>Philodinidae</taxon>
        <taxon>Rotaria</taxon>
    </lineage>
</organism>
<dbReference type="AlphaFoldDB" id="A0A819X0A7"/>
<evidence type="ECO:0000313" key="1">
    <source>
        <dbReference type="EMBL" id="CAF4129074.1"/>
    </source>
</evidence>
<protein>
    <submittedName>
        <fullName evidence="1">Uncharacterized protein</fullName>
    </submittedName>
</protein>
<accession>A0A819X0A7</accession>
<sequence length="273" mass="31648">MTEHEDLTIEKSSVIAVLNENGRSYWLAKVINVDDENKNIEIQYFDDNTFKIEKASTELVARESILCTFGKIHHSCKQFKLSDVLQAKLVKQVAETRQYLTNCTNNNLVQQADDAQEFERTIAALKFKIEHYKSAYYIMARVADTLLMKLYLNESDDDDHHSSKAISAILSLIETGAMDDSAVVYLLLSHHHETDKVQQQKCAKILANLCFDRLSALRMVYDQIQEKINEDIKDFIMLFCLEFERLVVSFQGPKDWQFAQLYTKIIMELRKTD</sequence>
<evidence type="ECO:0000313" key="2">
    <source>
        <dbReference type="Proteomes" id="UP000663842"/>
    </source>
</evidence>
<reference evidence="1" key="1">
    <citation type="submission" date="2021-02" db="EMBL/GenBank/DDBJ databases">
        <authorList>
            <person name="Nowell W R."/>
        </authorList>
    </citation>
    <scope>NUCLEOTIDE SEQUENCE</scope>
</reference>
<dbReference type="Proteomes" id="UP000663842">
    <property type="component" value="Unassembled WGS sequence"/>
</dbReference>
<comment type="caution">
    <text evidence="1">The sequence shown here is derived from an EMBL/GenBank/DDBJ whole genome shotgun (WGS) entry which is preliminary data.</text>
</comment>
<dbReference type="EMBL" id="CAJOBF010004219">
    <property type="protein sequence ID" value="CAF4129074.1"/>
    <property type="molecule type" value="Genomic_DNA"/>
</dbReference>
<proteinExistence type="predicted"/>
<name>A0A819X0A7_9BILA</name>
<gene>
    <name evidence="1" type="ORF">UXM345_LOCUS23881</name>
</gene>